<proteinExistence type="predicted"/>
<evidence type="ECO:0000256" key="1">
    <source>
        <dbReference type="SAM" id="Phobius"/>
    </source>
</evidence>
<accession>A0A0C9X1B0</accession>
<dbReference type="Proteomes" id="UP000054477">
    <property type="component" value="Unassembled WGS sequence"/>
</dbReference>
<feature type="transmembrane region" description="Helical" evidence="1">
    <location>
        <begin position="12"/>
        <end position="30"/>
    </location>
</feature>
<gene>
    <name evidence="2" type="ORF">K443DRAFT_191417</name>
</gene>
<evidence type="ECO:0000313" key="3">
    <source>
        <dbReference type="Proteomes" id="UP000054477"/>
    </source>
</evidence>
<keyword evidence="1" id="KW-1133">Transmembrane helix</keyword>
<keyword evidence="1" id="KW-0812">Transmembrane</keyword>
<evidence type="ECO:0000313" key="2">
    <source>
        <dbReference type="EMBL" id="KIJ98900.1"/>
    </source>
</evidence>
<reference evidence="3" key="2">
    <citation type="submission" date="2015-01" db="EMBL/GenBank/DDBJ databases">
        <title>Evolutionary Origins and Diversification of the Mycorrhizal Mutualists.</title>
        <authorList>
            <consortium name="DOE Joint Genome Institute"/>
            <consortium name="Mycorrhizal Genomics Consortium"/>
            <person name="Kohler A."/>
            <person name="Kuo A."/>
            <person name="Nagy L.G."/>
            <person name="Floudas D."/>
            <person name="Copeland A."/>
            <person name="Barry K.W."/>
            <person name="Cichocki N."/>
            <person name="Veneault-Fourrey C."/>
            <person name="LaButti K."/>
            <person name="Lindquist E.A."/>
            <person name="Lipzen A."/>
            <person name="Lundell T."/>
            <person name="Morin E."/>
            <person name="Murat C."/>
            <person name="Riley R."/>
            <person name="Ohm R."/>
            <person name="Sun H."/>
            <person name="Tunlid A."/>
            <person name="Henrissat B."/>
            <person name="Grigoriev I.V."/>
            <person name="Hibbett D.S."/>
            <person name="Martin F."/>
        </authorList>
    </citation>
    <scope>NUCLEOTIDE SEQUENCE [LARGE SCALE GENOMIC DNA]</scope>
    <source>
        <strain evidence="3">LaAM-08-1</strain>
    </source>
</reference>
<dbReference type="EMBL" id="KN838658">
    <property type="protein sequence ID" value="KIJ98900.1"/>
    <property type="molecule type" value="Genomic_DNA"/>
</dbReference>
<sequence length="105" mass="11751">MRGKGLVVAWSWFRWVVVVWSARVVVIRYYRDEGKGPRCRVVVVPLGRSCVVGSCGRDQVAVLLWCHRCAAMLSCRTSSCGVVVPWLLPNRVVASFVVVGCRWEG</sequence>
<protein>
    <submittedName>
        <fullName evidence="2">Uncharacterized protein</fullName>
    </submittedName>
</protein>
<name>A0A0C9X1B0_9AGAR</name>
<dbReference type="HOGENOM" id="CLU_2237012_0_0_1"/>
<dbReference type="AlphaFoldDB" id="A0A0C9X1B0"/>
<keyword evidence="1" id="KW-0472">Membrane</keyword>
<keyword evidence="3" id="KW-1185">Reference proteome</keyword>
<reference evidence="2 3" key="1">
    <citation type="submission" date="2014-04" db="EMBL/GenBank/DDBJ databases">
        <authorList>
            <consortium name="DOE Joint Genome Institute"/>
            <person name="Kuo A."/>
            <person name="Kohler A."/>
            <person name="Nagy L.G."/>
            <person name="Floudas D."/>
            <person name="Copeland A."/>
            <person name="Barry K.W."/>
            <person name="Cichocki N."/>
            <person name="Veneault-Fourrey C."/>
            <person name="LaButti K."/>
            <person name="Lindquist E.A."/>
            <person name="Lipzen A."/>
            <person name="Lundell T."/>
            <person name="Morin E."/>
            <person name="Murat C."/>
            <person name="Sun H."/>
            <person name="Tunlid A."/>
            <person name="Henrissat B."/>
            <person name="Grigoriev I.V."/>
            <person name="Hibbett D.S."/>
            <person name="Martin F."/>
            <person name="Nordberg H.P."/>
            <person name="Cantor M.N."/>
            <person name="Hua S.X."/>
        </authorList>
    </citation>
    <scope>NUCLEOTIDE SEQUENCE [LARGE SCALE GENOMIC DNA]</scope>
    <source>
        <strain evidence="2 3">LaAM-08-1</strain>
    </source>
</reference>
<organism evidence="2 3">
    <name type="scientific">Laccaria amethystina LaAM-08-1</name>
    <dbReference type="NCBI Taxonomy" id="1095629"/>
    <lineage>
        <taxon>Eukaryota</taxon>
        <taxon>Fungi</taxon>
        <taxon>Dikarya</taxon>
        <taxon>Basidiomycota</taxon>
        <taxon>Agaricomycotina</taxon>
        <taxon>Agaricomycetes</taxon>
        <taxon>Agaricomycetidae</taxon>
        <taxon>Agaricales</taxon>
        <taxon>Agaricineae</taxon>
        <taxon>Hydnangiaceae</taxon>
        <taxon>Laccaria</taxon>
    </lineage>
</organism>